<dbReference type="Proteomes" id="UP000244240">
    <property type="component" value="Unassembled WGS sequence"/>
</dbReference>
<feature type="transmembrane region" description="Helical" evidence="1">
    <location>
        <begin position="165"/>
        <end position="183"/>
    </location>
</feature>
<keyword evidence="1" id="KW-0812">Transmembrane</keyword>
<dbReference type="EMBL" id="QBKR01000004">
    <property type="protein sequence ID" value="PTX63283.1"/>
    <property type="molecule type" value="Genomic_DNA"/>
</dbReference>
<dbReference type="GO" id="GO:0009636">
    <property type="term" value="P:response to toxic substance"/>
    <property type="evidence" value="ECO:0007669"/>
    <property type="project" value="TreeGrafter"/>
</dbReference>
<keyword evidence="4" id="KW-1185">Reference proteome</keyword>
<proteinExistence type="predicted"/>
<evidence type="ECO:0000256" key="1">
    <source>
        <dbReference type="SAM" id="Phobius"/>
    </source>
</evidence>
<keyword evidence="1" id="KW-1133">Transmembrane helix</keyword>
<feature type="transmembrane region" description="Helical" evidence="1">
    <location>
        <begin position="189"/>
        <end position="211"/>
    </location>
</feature>
<dbReference type="InterPro" id="IPR026272">
    <property type="entry name" value="SdpI"/>
</dbReference>
<evidence type="ECO:0000259" key="2">
    <source>
        <dbReference type="Pfam" id="PF07853"/>
    </source>
</evidence>
<evidence type="ECO:0000313" key="3">
    <source>
        <dbReference type="EMBL" id="PTX63283.1"/>
    </source>
</evidence>
<comment type="caution">
    <text evidence="3">The sequence shown here is derived from an EMBL/GenBank/DDBJ whole genome shotgun (WGS) entry which is preliminary data.</text>
</comment>
<dbReference type="AlphaFoldDB" id="A0A2T6C4S4"/>
<dbReference type="OrthoDB" id="9808690at2"/>
<sequence>MKFRWNRWDTVILVLALLPGVFAWAVYDRLPDRVPSHFGPSGKPDDYSDKEVFIPMMSGLILSLPFFIKWLPFIDPRRENYRKFTRFYEIFRLVLTLFLGGVFVATLLYTLGYPVNLSKIMPVGLGLLWIVLGNFMGQVRPNWFFGIRLPWTLENEEVWRRTHRFTGPLWVGAGILILFTALLPAGMTFWVVLPILILSSLLPMVYAYAVYRKLSGDS</sequence>
<keyword evidence="1" id="KW-0472">Membrane</keyword>
<dbReference type="PANTHER" id="PTHR37810:SF5">
    <property type="entry name" value="IMMUNITY PROTEIN SDPI"/>
    <property type="match status" value="1"/>
</dbReference>
<dbReference type="Pfam" id="PF13630">
    <property type="entry name" value="SdpI"/>
    <property type="match status" value="1"/>
</dbReference>
<reference evidence="3 4" key="1">
    <citation type="submission" date="2018-04" db="EMBL/GenBank/DDBJ databases">
        <title>Genomic Encyclopedia of Archaeal and Bacterial Type Strains, Phase II (KMG-II): from individual species to whole genera.</title>
        <authorList>
            <person name="Goeker M."/>
        </authorList>
    </citation>
    <scope>NUCLEOTIDE SEQUENCE [LARGE SCALE GENOMIC DNA]</scope>
    <source>
        <strain evidence="3 4">DSM 45787</strain>
    </source>
</reference>
<feature type="domain" description="DUF1648" evidence="2">
    <location>
        <begin position="15"/>
        <end position="58"/>
    </location>
</feature>
<feature type="transmembrane region" description="Helical" evidence="1">
    <location>
        <begin position="120"/>
        <end position="139"/>
    </location>
</feature>
<dbReference type="PANTHER" id="PTHR37810">
    <property type="entry name" value="IMMUNITY PROTEIN SDPI"/>
    <property type="match status" value="1"/>
</dbReference>
<dbReference type="Pfam" id="PF07853">
    <property type="entry name" value="DUF1648"/>
    <property type="match status" value="1"/>
</dbReference>
<gene>
    <name evidence="3" type="ORF">C8P63_104128</name>
</gene>
<dbReference type="InterPro" id="IPR025962">
    <property type="entry name" value="SdpI/YhfL"/>
</dbReference>
<feature type="transmembrane region" description="Helical" evidence="1">
    <location>
        <begin position="93"/>
        <end position="114"/>
    </location>
</feature>
<dbReference type="InterPro" id="IPR012867">
    <property type="entry name" value="DUF1648"/>
</dbReference>
<dbReference type="PIRSF" id="PIRSF038959">
    <property type="entry name" value="SdpI"/>
    <property type="match status" value="1"/>
</dbReference>
<dbReference type="RefSeq" id="WP_108022113.1">
    <property type="nucleotide sequence ID" value="NZ_QBKR01000004.1"/>
</dbReference>
<protein>
    <submittedName>
        <fullName evidence="3">Putative membrane protein</fullName>
    </submittedName>
</protein>
<organism evidence="3 4">
    <name type="scientific">Melghirimyces profundicolus</name>
    <dbReference type="NCBI Taxonomy" id="1242148"/>
    <lineage>
        <taxon>Bacteria</taxon>
        <taxon>Bacillati</taxon>
        <taxon>Bacillota</taxon>
        <taxon>Bacilli</taxon>
        <taxon>Bacillales</taxon>
        <taxon>Thermoactinomycetaceae</taxon>
        <taxon>Melghirimyces</taxon>
    </lineage>
</organism>
<feature type="transmembrane region" description="Helical" evidence="1">
    <location>
        <begin position="52"/>
        <end position="72"/>
    </location>
</feature>
<name>A0A2T6C4S4_9BACL</name>
<evidence type="ECO:0000313" key="4">
    <source>
        <dbReference type="Proteomes" id="UP000244240"/>
    </source>
</evidence>
<accession>A0A2T6C4S4</accession>